<sequence length="513" mass="62275">MMQPTQSNSVYDNETKNKNKHEKIQQYELTLERLSTIKISKCLWQKKWIKQEWIKLFTTNIKDQYKKYNNNDKKDRNLLIQKIQNNCKLLFKKNLLIHTNDIEDNLLFTIEFMGIQIHELLKKIYPQWIKYNDDYQKKVIIGYIDRIKWTDIGTIDYNKTIKNMINDKQYPINYIEVSEICINCFDDDIDNWYNENSQKIIDFVIESYDATFKSHYISITAYSFYRILFWHIQRLQNQLKYNINDVLLKYAHLSDWKRIFIKEKSINTYMFFLCLSHRHYQGINYFWSILNCQEKINNINRSIDNIMCIKTIESNDDDSNGQKLIMTIFFLQKLRRQDCYKLSYNSTIDINLIISLLIWPWNDFNNFNINDLIKLNNHKLQDSIIINILMTLFNILSDDYELFIKKKKCRKLAFTIIKYYTNDIKNSMYIDNNYTMSLINALINTNDILLIKTFINHSDMGDLRNIFLNHAIKQYKCLLIRNNCYHIVEIFKQQVLVNDDERRYFCIELIRRE</sequence>
<reference evidence="1 2" key="1">
    <citation type="submission" date="2020-08" db="EMBL/GenBank/DDBJ databases">
        <title>Aphidius gifuensis genome sequencing and assembly.</title>
        <authorList>
            <person name="Du Z."/>
        </authorList>
    </citation>
    <scope>NUCLEOTIDE SEQUENCE [LARGE SCALE GENOMIC DNA]</scope>
    <source>
        <strain evidence="1">YNYX2018</strain>
        <tissue evidence="1">Adults</tissue>
    </source>
</reference>
<evidence type="ECO:0000313" key="1">
    <source>
        <dbReference type="EMBL" id="KAF7988580.1"/>
    </source>
</evidence>
<proteinExistence type="predicted"/>
<comment type="caution">
    <text evidence="1">The sequence shown here is derived from an EMBL/GenBank/DDBJ whole genome shotgun (WGS) entry which is preliminary data.</text>
</comment>
<keyword evidence="2" id="KW-1185">Reference proteome</keyword>
<name>A0A835CPY6_APHGI</name>
<evidence type="ECO:0000313" key="2">
    <source>
        <dbReference type="Proteomes" id="UP000639338"/>
    </source>
</evidence>
<organism evidence="1 2">
    <name type="scientific">Aphidius gifuensis</name>
    <name type="common">Parasitoid wasp</name>
    <dbReference type="NCBI Taxonomy" id="684658"/>
    <lineage>
        <taxon>Eukaryota</taxon>
        <taxon>Metazoa</taxon>
        <taxon>Ecdysozoa</taxon>
        <taxon>Arthropoda</taxon>
        <taxon>Hexapoda</taxon>
        <taxon>Insecta</taxon>
        <taxon>Pterygota</taxon>
        <taxon>Neoptera</taxon>
        <taxon>Endopterygota</taxon>
        <taxon>Hymenoptera</taxon>
        <taxon>Apocrita</taxon>
        <taxon>Ichneumonoidea</taxon>
        <taxon>Braconidae</taxon>
        <taxon>Aphidiinae</taxon>
        <taxon>Aphidius</taxon>
    </lineage>
</organism>
<protein>
    <submittedName>
        <fullName evidence="1">Uncharacterized protein</fullName>
    </submittedName>
</protein>
<accession>A0A835CPY6</accession>
<dbReference type="EMBL" id="JACMRX010000005">
    <property type="protein sequence ID" value="KAF7988580.1"/>
    <property type="molecule type" value="Genomic_DNA"/>
</dbReference>
<dbReference type="Proteomes" id="UP000639338">
    <property type="component" value="Unassembled WGS sequence"/>
</dbReference>
<dbReference type="AlphaFoldDB" id="A0A835CPY6"/>
<gene>
    <name evidence="1" type="ORF">HCN44_001153</name>
</gene>